<feature type="compositionally biased region" description="Basic and acidic residues" evidence="1">
    <location>
        <begin position="33"/>
        <end position="47"/>
    </location>
</feature>
<dbReference type="Proteomes" id="UP001273166">
    <property type="component" value="Unassembled WGS sequence"/>
</dbReference>
<accession>A0AAJ0GQZ3</accession>
<dbReference type="InterPro" id="IPR007513">
    <property type="entry name" value="SERF-like_N"/>
</dbReference>
<dbReference type="RefSeq" id="XP_062720318.1">
    <property type="nucleotide sequence ID" value="XM_062869575.1"/>
</dbReference>
<evidence type="ECO:0000256" key="1">
    <source>
        <dbReference type="SAM" id="MobiDB-lite"/>
    </source>
</evidence>
<feature type="region of interest" description="Disordered" evidence="1">
    <location>
        <begin position="1"/>
        <end position="92"/>
    </location>
</feature>
<name>A0AAJ0GQZ3_9PEZI</name>
<feature type="domain" description="Small EDRK-rich factor-like N-terminal" evidence="2">
    <location>
        <begin position="1"/>
        <end position="37"/>
    </location>
</feature>
<gene>
    <name evidence="3" type="ORF">B0T15DRAFT_536828</name>
</gene>
<dbReference type="GeneID" id="87888404"/>
<reference evidence="3" key="1">
    <citation type="journal article" date="2023" name="Mol. Phylogenet. Evol.">
        <title>Genome-scale phylogeny and comparative genomics of the fungal order Sordariales.</title>
        <authorList>
            <person name="Hensen N."/>
            <person name="Bonometti L."/>
            <person name="Westerberg I."/>
            <person name="Brannstrom I.O."/>
            <person name="Guillou S."/>
            <person name="Cros-Aarteil S."/>
            <person name="Calhoun S."/>
            <person name="Haridas S."/>
            <person name="Kuo A."/>
            <person name="Mondo S."/>
            <person name="Pangilinan J."/>
            <person name="Riley R."/>
            <person name="LaButti K."/>
            <person name="Andreopoulos B."/>
            <person name="Lipzen A."/>
            <person name="Chen C."/>
            <person name="Yan M."/>
            <person name="Daum C."/>
            <person name="Ng V."/>
            <person name="Clum A."/>
            <person name="Steindorff A."/>
            <person name="Ohm R.A."/>
            <person name="Martin F."/>
            <person name="Silar P."/>
            <person name="Natvig D.O."/>
            <person name="Lalanne C."/>
            <person name="Gautier V."/>
            <person name="Ament-Velasquez S.L."/>
            <person name="Kruys A."/>
            <person name="Hutchinson M.I."/>
            <person name="Powell A.J."/>
            <person name="Barry K."/>
            <person name="Miller A.N."/>
            <person name="Grigoriev I.V."/>
            <person name="Debuchy R."/>
            <person name="Gladieux P."/>
            <person name="Hiltunen Thoren M."/>
            <person name="Johannesson H."/>
        </authorList>
    </citation>
    <scope>NUCLEOTIDE SEQUENCE</scope>
    <source>
        <strain evidence="3">CBS 333.67</strain>
    </source>
</reference>
<dbReference type="AlphaFoldDB" id="A0AAJ0GQZ3"/>
<evidence type="ECO:0000313" key="3">
    <source>
        <dbReference type="EMBL" id="KAK3304538.1"/>
    </source>
</evidence>
<dbReference type="EMBL" id="JAUDZG010000005">
    <property type="protein sequence ID" value="KAK3304538.1"/>
    <property type="molecule type" value="Genomic_DNA"/>
</dbReference>
<sequence>MSRGNQRDKAREANMKKQAAQKKAHGMSGSELAKAKELAAQKMREKQAAGMRPSLSPESSGPVIRRPSSRAPGSWSPIPDTTTTSHTNSAFS</sequence>
<evidence type="ECO:0000259" key="2">
    <source>
        <dbReference type="Pfam" id="PF04419"/>
    </source>
</evidence>
<evidence type="ECO:0000313" key="4">
    <source>
        <dbReference type="Proteomes" id="UP001273166"/>
    </source>
</evidence>
<dbReference type="Pfam" id="PF04419">
    <property type="entry name" value="SERF-like_N"/>
    <property type="match status" value="1"/>
</dbReference>
<feature type="compositionally biased region" description="Basic and acidic residues" evidence="1">
    <location>
        <begin position="1"/>
        <end position="15"/>
    </location>
</feature>
<feature type="compositionally biased region" description="Polar residues" evidence="1">
    <location>
        <begin position="79"/>
        <end position="92"/>
    </location>
</feature>
<protein>
    <recommendedName>
        <fullName evidence="2">Small EDRK-rich factor-like N-terminal domain-containing protein</fullName>
    </recommendedName>
</protein>
<comment type="caution">
    <text evidence="3">The sequence shown here is derived from an EMBL/GenBank/DDBJ whole genome shotgun (WGS) entry which is preliminary data.</text>
</comment>
<keyword evidence="4" id="KW-1185">Reference proteome</keyword>
<reference evidence="3" key="2">
    <citation type="submission" date="2023-06" db="EMBL/GenBank/DDBJ databases">
        <authorList>
            <consortium name="Lawrence Berkeley National Laboratory"/>
            <person name="Mondo S.J."/>
            <person name="Hensen N."/>
            <person name="Bonometti L."/>
            <person name="Westerberg I."/>
            <person name="Brannstrom I.O."/>
            <person name="Guillou S."/>
            <person name="Cros-Aarteil S."/>
            <person name="Calhoun S."/>
            <person name="Haridas S."/>
            <person name="Kuo A."/>
            <person name="Pangilinan J."/>
            <person name="Riley R."/>
            <person name="Labutti K."/>
            <person name="Andreopoulos B."/>
            <person name="Lipzen A."/>
            <person name="Chen C."/>
            <person name="Yanf M."/>
            <person name="Daum C."/>
            <person name="Ng V."/>
            <person name="Clum A."/>
            <person name="Steindorff A."/>
            <person name="Ohm R."/>
            <person name="Martin F."/>
            <person name="Silar P."/>
            <person name="Natvig D."/>
            <person name="Lalanne C."/>
            <person name="Gautier V."/>
            <person name="Ament-Velasquez S.L."/>
            <person name="Kruys A."/>
            <person name="Hutchinson M.I."/>
            <person name="Powell A.J."/>
            <person name="Barry K."/>
            <person name="Miller A.N."/>
            <person name="Grigoriev I.V."/>
            <person name="Debuchy R."/>
            <person name="Gladieux P."/>
            <person name="Thoren M.H."/>
            <person name="Johannesson H."/>
        </authorList>
    </citation>
    <scope>NUCLEOTIDE SEQUENCE</scope>
    <source>
        <strain evidence="3">CBS 333.67</strain>
    </source>
</reference>
<organism evidence="3 4">
    <name type="scientific">Chaetomium strumarium</name>
    <dbReference type="NCBI Taxonomy" id="1170767"/>
    <lineage>
        <taxon>Eukaryota</taxon>
        <taxon>Fungi</taxon>
        <taxon>Dikarya</taxon>
        <taxon>Ascomycota</taxon>
        <taxon>Pezizomycotina</taxon>
        <taxon>Sordariomycetes</taxon>
        <taxon>Sordariomycetidae</taxon>
        <taxon>Sordariales</taxon>
        <taxon>Chaetomiaceae</taxon>
        <taxon>Chaetomium</taxon>
    </lineage>
</organism>
<proteinExistence type="predicted"/>